<dbReference type="PANTHER" id="PTHR13384:SF19">
    <property type="entry name" value="G PATCH DOMAIN-CONTAINING PROTEIN 1"/>
    <property type="match status" value="1"/>
</dbReference>
<feature type="region of interest" description="Disordered" evidence="1">
    <location>
        <begin position="90"/>
        <end position="109"/>
    </location>
</feature>
<name>A0A6A6PAI2_9PEZI</name>
<reference evidence="3" key="1">
    <citation type="journal article" date="2020" name="Stud. Mycol.">
        <title>101 Dothideomycetes genomes: a test case for predicting lifestyles and emergence of pathogens.</title>
        <authorList>
            <person name="Haridas S."/>
            <person name="Albert R."/>
            <person name="Binder M."/>
            <person name="Bloem J."/>
            <person name="Labutti K."/>
            <person name="Salamov A."/>
            <person name="Andreopoulos B."/>
            <person name="Baker S."/>
            <person name="Barry K."/>
            <person name="Bills G."/>
            <person name="Bluhm B."/>
            <person name="Cannon C."/>
            <person name="Castanera R."/>
            <person name="Culley D."/>
            <person name="Daum C."/>
            <person name="Ezra D."/>
            <person name="Gonzalez J."/>
            <person name="Henrissat B."/>
            <person name="Kuo A."/>
            <person name="Liang C."/>
            <person name="Lipzen A."/>
            <person name="Lutzoni F."/>
            <person name="Magnuson J."/>
            <person name="Mondo S."/>
            <person name="Nolan M."/>
            <person name="Ohm R."/>
            <person name="Pangilinan J."/>
            <person name="Park H.-J."/>
            <person name="Ramirez L."/>
            <person name="Alfaro M."/>
            <person name="Sun H."/>
            <person name="Tritt A."/>
            <person name="Yoshinaga Y."/>
            <person name="Zwiers L.-H."/>
            <person name="Turgeon B."/>
            <person name="Goodwin S."/>
            <person name="Spatafora J."/>
            <person name="Crous P."/>
            <person name="Grigoriev I."/>
        </authorList>
    </citation>
    <scope>NUCLEOTIDE SEQUENCE</scope>
    <source>
        <strain evidence="3">ATCC 16933</strain>
    </source>
</reference>
<gene>
    <name evidence="3" type="ORF">BDY21DRAFT_333410</name>
</gene>
<dbReference type="EMBL" id="MU001672">
    <property type="protein sequence ID" value="KAF2460787.1"/>
    <property type="molecule type" value="Genomic_DNA"/>
</dbReference>
<dbReference type="Pfam" id="PF07713">
    <property type="entry name" value="DUF1604"/>
    <property type="match status" value="1"/>
</dbReference>
<dbReference type="OrthoDB" id="20507at2759"/>
<feature type="compositionally biased region" description="Basic and acidic residues" evidence="1">
    <location>
        <begin position="94"/>
        <end position="109"/>
    </location>
</feature>
<organism evidence="3 4">
    <name type="scientific">Lineolata rhizophorae</name>
    <dbReference type="NCBI Taxonomy" id="578093"/>
    <lineage>
        <taxon>Eukaryota</taxon>
        <taxon>Fungi</taxon>
        <taxon>Dikarya</taxon>
        <taxon>Ascomycota</taxon>
        <taxon>Pezizomycotina</taxon>
        <taxon>Dothideomycetes</taxon>
        <taxon>Dothideomycetes incertae sedis</taxon>
        <taxon>Lineolatales</taxon>
        <taxon>Lineolataceae</taxon>
        <taxon>Lineolata</taxon>
    </lineage>
</organism>
<dbReference type="Pfam" id="PF01585">
    <property type="entry name" value="G-patch"/>
    <property type="match status" value="1"/>
</dbReference>
<dbReference type="PANTHER" id="PTHR13384">
    <property type="entry name" value="G PATCH DOMAIN-CONTAINING PROTEIN 1"/>
    <property type="match status" value="1"/>
</dbReference>
<sequence length="554" mass="59012">MSYKRNRSAFESDIPPPPPSYAIFGTPLSGGENARDDGTFVPVWKQTVTDERGRKRLHGAFTGGFSAGYFNTVGSKEGWTPSTFVSSRTNRWKGGADKDGEHKSKGQRVEDFMDEEDLAEREEERRVRTNEGFGGLGGTAEEVGARGGDRLMDLIRPGGETMGVKLLQRMGWRVGQGVGRRVRRKARGDEEAGTETHWFAPEDSKMVSFAKKNDTMGLGYDADKEGGPLKKPDRNGGNGSDAEENEDGEEEPSAFRPVFKSSKGTANKTPARKSGFGVGILNDTGSDDEDPYEIGPKISYNRTIGGSDKKKNKTKPNAKTCISPSTTSGLRKPSSIGANPLLRSGSVFVSSRKTPSGTAFTPAPSNAGFHKCHDGCLPLDGFVLSVSINPSDALNSKTYAPPRIPEGWKSAKSTSASLAAAAAQQQQQYLSAADAARASELNPSARGAMIGEAPLKGPSVFELLSPEARARLDAATAGLASRFTKAKAPVGPDGQAGTEPVVQDKPADPAVEAAKMGMFGELTRSKVAWKPARLVCKRFGVSVPDVAEEGEQAF</sequence>
<dbReference type="GO" id="GO:0005634">
    <property type="term" value="C:nucleus"/>
    <property type="evidence" value="ECO:0007669"/>
    <property type="project" value="TreeGrafter"/>
</dbReference>
<dbReference type="AlphaFoldDB" id="A0A6A6PAI2"/>
<feature type="region of interest" description="Disordered" evidence="1">
    <location>
        <begin position="1"/>
        <end position="38"/>
    </location>
</feature>
<dbReference type="GO" id="GO:0003723">
    <property type="term" value="F:RNA binding"/>
    <property type="evidence" value="ECO:0007669"/>
    <property type="project" value="TreeGrafter"/>
</dbReference>
<dbReference type="PROSITE" id="PS50174">
    <property type="entry name" value="G_PATCH"/>
    <property type="match status" value="1"/>
</dbReference>
<feature type="compositionally biased region" description="Basic and acidic residues" evidence="1">
    <location>
        <begin position="221"/>
        <end position="234"/>
    </location>
</feature>
<dbReference type="InterPro" id="IPR011666">
    <property type="entry name" value="DUF1604"/>
</dbReference>
<evidence type="ECO:0000313" key="4">
    <source>
        <dbReference type="Proteomes" id="UP000799766"/>
    </source>
</evidence>
<evidence type="ECO:0000256" key="1">
    <source>
        <dbReference type="SAM" id="MobiDB-lite"/>
    </source>
</evidence>
<protein>
    <recommendedName>
        <fullName evidence="2">G-patch domain-containing protein</fullName>
    </recommendedName>
</protein>
<dbReference type="Proteomes" id="UP000799766">
    <property type="component" value="Unassembled WGS sequence"/>
</dbReference>
<proteinExistence type="predicted"/>
<feature type="domain" description="G-patch" evidence="2">
    <location>
        <begin position="159"/>
        <end position="223"/>
    </location>
</feature>
<evidence type="ECO:0000259" key="2">
    <source>
        <dbReference type="PROSITE" id="PS50174"/>
    </source>
</evidence>
<dbReference type="GO" id="GO:0006397">
    <property type="term" value="P:mRNA processing"/>
    <property type="evidence" value="ECO:0007669"/>
    <property type="project" value="InterPro"/>
</dbReference>
<feature type="region of interest" description="Disordered" evidence="1">
    <location>
        <begin position="218"/>
        <end position="337"/>
    </location>
</feature>
<dbReference type="InterPro" id="IPR000467">
    <property type="entry name" value="G_patch_dom"/>
</dbReference>
<accession>A0A6A6PAI2</accession>
<evidence type="ECO:0000313" key="3">
    <source>
        <dbReference type="EMBL" id="KAF2460787.1"/>
    </source>
</evidence>
<keyword evidence="4" id="KW-1185">Reference proteome</keyword>
<feature type="compositionally biased region" description="Acidic residues" evidence="1">
    <location>
        <begin position="241"/>
        <end position="252"/>
    </location>
</feature>